<accession>A0ABW3JZ00</accession>
<reference evidence="2" key="1">
    <citation type="journal article" date="2019" name="Int. J. Syst. Evol. Microbiol.">
        <title>The Global Catalogue of Microorganisms (GCM) 10K type strain sequencing project: providing services to taxonomists for standard genome sequencing and annotation.</title>
        <authorList>
            <consortium name="The Broad Institute Genomics Platform"/>
            <consortium name="The Broad Institute Genome Sequencing Center for Infectious Disease"/>
            <person name="Wu L."/>
            <person name="Ma J."/>
        </authorList>
    </citation>
    <scope>NUCLEOTIDE SEQUENCE [LARGE SCALE GENOMIC DNA]</scope>
    <source>
        <strain evidence="2">CCUG 58938</strain>
    </source>
</reference>
<keyword evidence="2" id="KW-1185">Reference proteome</keyword>
<proteinExistence type="predicted"/>
<dbReference type="EMBL" id="JBHTKA010000001">
    <property type="protein sequence ID" value="MFD0998022.1"/>
    <property type="molecule type" value="Genomic_DNA"/>
</dbReference>
<sequence>MAVNYYGADSEVRRIEFEIKSKSSMPGSKGNRDKRSPLVTINYFGMDKELVFKYVDTKRVHAATKVTVTVKRGLVGFDVLDHYDVVD</sequence>
<organism evidence="1 2">
    <name type="scientific">Ohtaekwangia kribbensis</name>
    <dbReference type="NCBI Taxonomy" id="688913"/>
    <lineage>
        <taxon>Bacteria</taxon>
        <taxon>Pseudomonadati</taxon>
        <taxon>Bacteroidota</taxon>
        <taxon>Cytophagia</taxon>
        <taxon>Cytophagales</taxon>
        <taxon>Fulvivirgaceae</taxon>
        <taxon>Ohtaekwangia</taxon>
    </lineage>
</organism>
<gene>
    <name evidence="1" type="ORF">ACFQ21_01850</name>
</gene>
<comment type="caution">
    <text evidence="1">The sequence shown here is derived from an EMBL/GenBank/DDBJ whole genome shotgun (WGS) entry which is preliminary data.</text>
</comment>
<name>A0ABW3JZ00_9BACT</name>
<dbReference type="Proteomes" id="UP001597112">
    <property type="component" value="Unassembled WGS sequence"/>
</dbReference>
<dbReference type="RefSeq" id="WP_377573995.1">
    <property type="nucleotide sequence ID" value="NZ_JBHTKA010000001.1"/>
</dbReference>
<evidence type="ECO:0000313" key="1">
    <source>
        <dbReference type="EMBL" id="MFD0998022.1"/>
    </source>
</evidence>
<protein>
    <submittedName>
        <fullName evidence="1">Uncharacterized protein</fullName>
    </submittedName>
</protein>
<evidence type="ECO:0000313" key="2">
    <source>
        <dbReference type="Proteomes" id="UP001597112"/>
    </source>
</evidence>